<dbReference type="EMBL" id="RJJR01000023">
    <property type="protein sequence ID" value="RNI32806.1"/>
    <property type="molecule type" value="Genomic_DNA"/>
</dbReference>
<dbReference type="AlphaFoldDB" id="A0A3M9N4Z5"/>
<sequence length="64" mass="7894">MKNSESDSEWKIFVNQVIRLCYSYREPLFLNGLISDFFINRKNKFPVIIRIKKRKNCLFTEWYL</sequence>
<protein>
    <submittedName>
        <fullName evidence="1">Uncharacterized protein</fullName>
    </submittedName>
</protein>
<evidence type="ECO:0000313" key="1">
    <source>
        <dbReference type="EMBL" id="RNI32806.1"/>
    </source>
</evidence>
<evidence type="ECO:0000313" key="2">
    <source>
        <dbReference type="Proteomes" id="UP000267223"/>
    </source>
</evidence>
<name>A0A3M9N4Z5_9BACT</name>
<gene>
    <name evidence="1" type="ORF">EFY79_19625</name>
</gene>
<dbReference type="Proteomes" id="UP000267223">
    <property type="component" value="Unassembled WGS sequence"/>
</dbReference>
<reference evidence="1 2" key="1">
    <citation type="submission" date="2018-11" db="EMBL/GenBank/DDBJ databases">
        <title>Draft genome sequence of Ferruginibacter sp. BO-59.</title>
        <authorList>
            <person name="Im W.T."/>
        </authorList>
    </citation>
    <scope>NUCLEOTIDE SEQUENCE [LARGE SCALE GENOMIC DNA]</scope>
    <source>
        <strain evidence="1 2">BO-59</strain>
    </source>
</reference>
<accession>A0A3M9N4Z5</accession>
<proteinExistence type="predicted"/>
<comment type="caution">
    <text evidence="1">The sequence shown here is derived from an EMBL/GenBank/DDBJ whole genome shotgun (WGS) entry which is preliminary data.</text>
</comment>
<keyword evidence="2" id="KW-1185">Reference proteome</keyword>
<organism evidence="1 2">
    <name type="scientific">Hanamia caeni</name>
    <dbReference type="NCBI Taxonomy" id="2294116"/>
    <lineage>
        <taxon>Bacteria</taxon>
        <taxon>Pseudomonadati</taxon>
        <taxon>Bacteroidota</taxon>
        <taxon>Chitinophagia</taxon>
        <taxon>Chitinophagales</taxon>
        <taxon>Chitinophagaceae</taxon>
        <taxon>Hanamia</taxon>
    </lineage>
</organism>